<keyword evidence="3" id="KW-0808">Transferase</keyword>
<keyword evidence="3" id="KW-0418">Kinase</keyword>
<keyword evidence="2" id="KW-1133">Transmembrane helix</keyword>
<dbReference type="GO" id="GO:0016192">
    <property type="term" value="P:vesicle-mediated transport"/>
    <property type="evidence" value="ECO:0007669"/>
    <property type="project" value="TreeGrafter"/>
</dbReference>
<feature type="region of interest" description="Disordered" evidence="1">
    <location>
        <begin position="104"/>
        <end position="137"/>
    </location>
</feature>
<reference evidence="3 4" key="1">
    <citation type="submission" date="2015-01" db="EMBL/GenBank/DDBJ databases">
        <title>Evolution of Trichinella species and genotypes.</title>
        <authorList>
            <person name="Korhonen P.K."/>
            <person name="Edoardo P."/>
            <person name="Giuseppe L.R."/>
            <person name="Gasser R.B."/>
        </authorList>
    </citation>
    <scope>NUCLEOTIDE SEQUENCE [LARGE SCALE GENOMIC DNA]</scope>
    <source>
        <strain evidence="3">ISS141</strain>
    </source>
</reference>
<dbReference type="GO" id="GO:0016301">
    <property type="term" value="F:kinase activity"/>
    <property type="evidence" value="ECO:0007669"/>
    <property type="project" value="UniProtKB-KW"/>
</dbReference>
<dbReference type="Proteomes" id="UP000054815">
    <property type="component" value="Unassembled WGS sequence"/>
</dbReference>
<dbReference type="GO" id="GO:0008432">
    <property type="term" value="F:JUN kinase binding"/>
    <property type="evidence" value="ECO:0007669"/>
    <property type="project" value="TreeGrafter"/>
</dbReference>
<evidence type="ECO:0000313" key="4">
    <source>
        <dbReference type="Proteomes" id="UP000054815"/>
    </source>
</evidence>
<dbReference type="GO" id="GO:0030159">
    <property type="term" value="F:signaling receptor complex adaptor activity"/>
    <property type="evidence" value="ECO:0007669"/>
    <property type="project" value="TreeGrafter"/>
</dbReference>
<dbReference type="GO" id="GO:0005078">
    <property type="term" value="F:MAP-kinase scaffold activity"/>
    <property type="evidence" value="ECO:0007669"/>
    <property type="project" value="InterPro"/>
</dbReference>
<dbReference type="GO" id="GO:0005737">
    <property type="term" value="C:cytoplasm"/>
    <property type="evidence" value="ECO:0007669"/>
    <property type="project" value="TreeGrafter"/>
</dbReference>
<dbReference type="AlphaFoldDB" id="A0A0V0YHW7"/>
<comment type="caution">
    <text evidence="3">The sequence shown here is derived from an EMBL/GenBank/DDBJ whole genome shotgun (WGS) entry which is preliminary data.</text>
</comment>
<dbReference type="PANTHER" id="PTHR13886:SF4">
    <property type="entry name" value="JNK-INTERACTING PROTEIN 3"/>
    <property type="match status" value="1"/>
</dbReference>
<dbReference type="Gene3D" id="2.130.10.10">
    <property type="entry name" value="YVTN repeat-like/Quinoprotein amine dehydrogenase"/>
    <property type="match status" value="1"/>
</dbReference>
<evidence type="ECO:0000256" key="1">
    <source>
        <dbReference type="SAM" id="MobiDB-lite"/>
    </source>
</evidence>
<feature type="transmembrane region" description="Helical" evidence="2">
    <location>
        <begin position="7"/>
        <end position="27"/>
    </location>
</feature>
<keyword evidence="2" id="KW-0472">Membrane</keyword>
<proteinExistence type="predicted"/>
<dbReference type="InterPro" id="IPR036322">
    <property type="entry name" value="WD40_repeat_dom_sf"/>
</dbReference>
<gene>
    <name evidence="3" type="primary">Spag9</name>
    <name evidence="3" type="ORF">T4E_83</name>
</gene>
<evidence type="ECO:0000256" key="2">
    <source>
        <dbReference type="SAM" id="Phobius"/>
    </source>
</evidence>
<organism evidence="3 4">
    <name type="scientific">Trichinella pseudospiralis</name>
    <name type="common">Parasitic roundworm</name>
    <dbReference type="NCBI Taxonomy" id="6337"/>
    <lineage>
        <taxon>Eukaryota</taxon>
        <taxon>Metazoa</taxon>
        <taxon>Ecdysozoa</taxon>
        <taxon>Nematoda</taxon>
        <taxon>Enoplea</taxon>
        <taxon>Dorylaimia</taxon>
        <taxon>Trichinellida</taxon>
        <taxon>Trichinellidae</taxon>
        <taxon>Trichinella</taxon>
    </lineage>
</organism>
<sequence>MCPRRTSSAYAAFLVTRAMQLLLLFLVNFEDGFSFEFSGADISDYLANSSSEPDDCSTKPKELTTVNYDQQNLHNEAATTAANSPTVWVDLTMDHQQRLLVRKNPLPTTPAVDNSNSGGLSEMQTGSAETAPEVQSSEVASEILISSMYGEEGVNSTSCTSTKKKQEYKERIWKHLPEQVKDGLQKFSDHMSFATVLPTVWMGSQSGQLYIHSAVSEWRKCLHAIQLDDAILSIVHHKGRAFVALANGTVCVFCRKKNGEWNVDGYYLITIGMPSISVRCLAVVLDKIWCGYRNKIYIIDPKTLVVEHSFNAHPRKESQVRQLCWYGDGVWCSIRLDSSLRLFNAKTYRHIQDVDIEPHLGFSFVRITSLLISCKRLWIGTGNGVVLSVPLTEQIEKKGILVQRCGKVAADSSSTTAAKSKPGEAIRVYSDGSGNSDQICPGTFVPYCNMVLAQLSFHGHRDAKWGIQTERAELPMKLLTLQSRQRAM</sequence>
<dbReference type="GO" id="GO:0019894">
    <property type="term" value="F:kinesin binding"/>
    <property type="evidence" value="ECO:0007669"/>
    <property type="project" value="TreeGrafter"/>
</dbReference>
<dbReference type="PANTHER" id="PTHR13886">
    <property type="entry name" value="JNK/SAPK-ASSOCIATED PROTEIN"/>
    <property type="match status" value="1"/>
</dbReference>
<dbReference type="EMBL" id="JYDU01000012">
    <property type="protein sequence ID" value="KRX99802.1"/>
    <property type="molecule type" value="Genomic_DNA"/>
</dbReference>
<dbReference type="InterPro" id="IPR015943">
    <property type="entry name" value="WD40/YVTN_repeat-like_dom_sf"/>
</dbReference>
<keyword evidence="2" id="KW-0812">Transmembrane</keyword>
<evidence type="ECO:0000313" key="3">
    <source>
        <dbReference type="EMBL" id="KRX99802.1"/>
    </source>
</evidence>
<protein>
    <submittedName>
        <fullName evidence="3">C-Jun-amino-terminal kinase-interacting protein 4</fullName>
    </submittedName>
</protein>
<feature type="compositionally biased region" description="Polar residues" evidence="1">
    <location>
        <begin position="111"/>
        <end position="137"/>
    </location>
</feature>
<dbReference type="Pfam" id="PF19056">
    <property type="entry name" value="WD40_2"/>
    <property type="match status" value="1"/>
</dbReference>
<accession>A0A0V0YHW7</accession>
<name>A0A0V0YHW7_TRIPS</name>
<dbReference type="InterPro" id="IPR039911">
    <property type="entry name" value="JIP3/JIP4"/>
</dbReference>
<dbReference type="SUPFAM" id="SSF50978">
    <property type="entry name" value="WD40 repeat-like"/>
    <property type="match status" value="1"/>
</dbReference>